<dbReference type="InterPro" id="IPR018713">
    <property type="entry name" value="MPAB/Lcp_cat_dom"/>
</dbReference>
<dbReference type="RefSeq" id="WP_317469409.1">
    <property type="nucleotide sequence ID" value="NZ_JAWLKJ010000002.1"/>
</dbReference>
<dbReference type="EMBL" id="JAWLKJ010000002">
    <property type="protein sequence ID" value="MDV6298890.1"/>
    <property type="molecule type" value="Genomic_DNA"/>
</dbReference>
<evidence type="ECO:0000313" key="3">
    <source>
        <dbReference type="Proteomes" id="UP001185873"/>
    </source>
</evidence>
<sequence>MTAGTRTDIATGRGRPIRHLPDISTHLAFWLPVANVVMQLANPAVGHGVVESRVDRGRGDLRPIKRARTTAQYLAVATLGSDSDRRFFHEAVHRIHAQVTSTASSPVRYNANDAGSQLWVALCLVRYYTDQWQMMHGPLTRAELDRIIEMARPLGTTLNVSEARWPATWAEYEKRFADGLEAVEIDDTVREYLQKLADFRVLEVRMKQLGTLAHKTVGPWNLSMTKFAVPRRIRDEMHWEITPGDLRRRRMVLALTSVLEKVFPRPLRAYYALNIADLRVRRRLGISVF</sequence>
<protein>
    <submittedName>
        <fullName evidence="2">Oxygenase MpaB family protein</fullName>
    </submittedName>
</protein>
<dbReference type="PANTHER" id="PTHR36151">
    <property type="entry name" value="BLR2777 PROTEIN"/>
    <property type="match status" value="1"/>
</dbReference>
<comment type="caution">
    <text evidence="2">The sequence shown here is derived from an EMBL/GenBank/DDBJ whole genome shotgun (WGS) entry which is preliminary data.</text>
</comment>
<gene>
    <name evidence="2" type="ORF">R3P82_07150</name>
</gene>
<accession>A0AAE4TZC6</accession>
<dbReference type="GO" id="GO:0016491">
    <property type="term" value="F:oxidoreductase activity"/>
    <property type="evidence" value="ECO:0007669"/>
    <property type="project" value="InterPro"/>
</dbReference>
<name>A0AAE4TZC6_9ACTN</name>
<reference evidence="2" key="1">
    <citation type="submission" date="2023-10" db="EMBL/GenBank/DDBJ databases">
        <title>Development of a sustainable strategy for remediation of hydrocarbon-contaminated territories based on the waste exchange concept.</title>
        <authorList>
            <person name="Krivoruchko A."/>
        </authorList>
    </citation>
    <scope>NUCLEOTIDE SEQUENCE</scope>
    <source>
        <strain evidence="2">IEGM 1175</strain>
    </source>
</reference>
<dbReference type="AlphaFoldDB" id="A0AAE4TZC6"/>
<dbReference type="Proteomes" id="UP001185873">
    <property type="component" value="Unassembled WGS sequence"/>
</dbReference>
<proteinExistence type="predicted"/>
<organism evidence="2 3">
    <name type="scientific">Dietzia maris</name>
    <dbReference type="NCBI Taxonomy" id="37915"/>
    <lineage>
        <taxon>Bacteria</taxon>
        <taxon>Bacillati</taxon>
        <taxon>Actinomycetota</taxon>
        <taxon>Actinomycetes</taxon>
        <taxon>Mycobacteriales</taxon>
        <taxon>Dietziaceae</taxon>
        <taxon>Dietzia</taxon>
    </lineage>
</organism>
<evidence type="ECO:0000313" key="2">
    <source>
        <dbReference type="EMBL" id="MDV6298890.1"/>
    </source>
</evidence>
<dbReference type="PANTHER" id="PTHR36151:SF3">
    <property type="entry name" value="ER-BOUND OXYGENASE MPAB_MPAB'_RUBBER OXYGENASE CATALYTIC DOMAIN-CONTAINING PROTEIN"/>
    <property type="match status" value="1"/>
</dbReference>
<evidence type="ECO:0000259" key="1">
    <source>
        <dbReference type="Pfam" id="PF09995"/>
    </source>
</evidence>
<feature type="domain" description="ER-bound oxygenase mpaB/mpaB'/Rubber oxygenase catalytic" evidence="1">
    <location>
        <begin position="33"/>
        <end position="253"/>
    </location>
</feature>
<dbReference type="Pfam" id="PF09995">
    <property type="entry name" value="MPAB_Lcp_cat"/>
    <property type="match status" value="1"/>
</dbReference>